<dbReference type="SMART" id="SM00049">
    <property type="entry name" value="DEP"/>
    <property type="match status" value="1"/>
</dbReference>
<dbReference type="GO" id="GO:0035556">
    <property type="term" value="P:intracellular signal transduction"/>
    <property type="evidence" value="ECO:0007669"/>
    <property type="project" value="InterPro"/>
</dbReference>
<accession>A0A7S1A757</accession>
<evidence type="ECO:0000313" key="3">
    <source>
        <dbReference type="EMBL" id="CAD8844258.1"/>
    </source>
</evidence>
<feature type="domain" description="DEP" evidence="2">
    <location>
        <begin position="327"/>
        <end position="403"/>
    </location>
</feature>
<evidence type="ECO:0000259" key="2">
    <source>
        <dbReference type="SMART" id="SM00049"/>
    </source>
</evidence>
<dbReference type="InterPro" id="IPR036390">
    <property type="entry name" value="WH_DNA-bd_sf"/>
</dbReference>
<proteinExistence type="predicted"/>
<sequence>MSGASMFSSSIIFEQHGAHLAEVFRSVATSLTLISIPCAIICLGLFYGGRQWFSAPPVNTFVHYVLATISYGATGMVLLQSQSCEATGTVDGSHSIFVVYGFFQNSCRGLIILMQVQMLRGSCFRCGSLIVVLTSLIIGAFSVPNTVTELCRVAPSSEKNTPLLTSLVTGLYLVLMLVIKWRLTNAEANALNSEDQSFMDDASFEHQVSEVPAGCAWSGLARPHRPVRLTSVTAILWISLTVRVALQTVLGLTVKFSMLTLEGGLLQSLIVEHMLEHSQLFVATLLLLFHDEVNKPAKRFVHGEDVIDVLHMSEASPEVRARFETIKDAAVSLSSTRRVRLKRHRRAVSGSQIVSLLVQHEPQTRVAALQHAKQFVRYSFLKQLNEPSNVFRDSTSSVYEVDGHGRHQKSSFSLDEVCLTTSLKRVEKLPQVVARRDTHETELGRLSSLRTSVV</sequence>
<feature type="transmembrane region" description="Helical" evidence="1">
    <location>
        <begin position="61"/>
        <end position="80"/>
    </location>
</feature>
<dbReference type="AlphaFoldDB" id="A0A7S1A757"/>
<keyword evidence="1" id="KW-0812">Transmembrane</keyword>
<protein>
    <recommendedName>
        <fullName evidence="2">DEP domain-containing protein</fullName>
    </recommendedName>
</protein>
<gene>
    <name evidence="3" type="ORF">NSCI0253_LOCUS18608</name>
</gene>
<keyword evidence="1" id="KW-1133">Transmembrane helix</keyword>
<dbReference type="InterPro" id="IPR000591">
    <property type="entry name" value="DEP_dom"/>
</dbReference>
<evidence type="ECO:0000256" key="1">
    <source>
        <dbReference type="SAM" id="Phobius"/>
    </source>
</evidence>
<dbReference type="Pfam" id="PF00610">
    <property type="entry name" value="DEP"/>
    <property type="match status" value="1"/>
</dbReference>
<dbReference type="EMBL" id="HBFQ01026363">
    <property type="protein sequence ID" value="CAD8844258.1"/>
    <property type="molecule type" value="Transcribed_RNA"/>
</dbReference>
<organism evidence="3">
    <name type="scientific">Noctiluca scintillans</name>
    <name type="common">Sea sparkle</name>
    <name type="synonym">Red tide dinoflagellate</name>
    <dbReference type="NCBI Taxonomy" id="2966"/>
    <lineage>
        <taxon>Eukaryota</taxon>
        <taxon>Sar</taxon>
        <taxon>Alveolata</taxon>
        <taxon>Dinophyceae</taxon>
        <taxon>Noctilucales</taxon>
        <taxon>Noctilucaceae</taxon>
        <taxon>Noctiluca</taxon>
    </lineage>
</organism>
<reference evidence="3" key="1">
    <citation type="submission" date="2021-01" db="EMBL/GenBank/DDBJ databases">
        <authorList>
            <person name="Corre E."/>
            <person name="Pelletier E."/>
            <person name="Niang G."/>
            <person name="Scheremetjew M."/>
            <person name="Finn R."/>
            <person name="Kale V."/>
            <person name="Holt S."/>
            <person name="Cochrane G."/>
            <person name="Meng A."/>
            <person name="Brown T."/>
            <person name="Cohen L."/>
        </authorList>
    </citation>
    <scope>NUCLEOTIDE SEQUENCE</scope>
</reference>
<dbReference type="Gene3D" id="1.10.10.10">
    <property type="entry name" value="Winged helix-like DNA-binding domain superfamily/Winged helix DNA-binding domain"/>
    <property type="match status" value="1"/>
</dbReference>
<dbReference type="InterPro" id="IPR036388">
    <property type="entry name" value="WH-like_DNA-bd_sf"/>
</dbReference>
<feature type="transmembrane region" description="Helical" evidence="1">
    <location>
        <begin position="229"/>
        <end position="250"/>
    </location>
</feature>
<feature type="transmembrane region" description="Helical" evidence="1">
    <location>
        <begin position="92"/>
        <end position="111"/>
    </location>
</feature>
<feature type="transmembrane region" description="Helical" evidence="1">
    <location>
        <begin position="27"/>
        <end position="49"/>
    </location>
</feature>
<feature type="transmembrane region" description="Helical" evidence="1">
    <location>
        <begin position="163"/>
        <end position="183"/>
    </location>
</feature>
<keyword evidence="1" id="KW-0472">Membrane</keyword>
<dbReference type="SUPFAM" id="SSF46785">
    <property type="entry name" value="Winged helix' DNA-binding domain"/>
    <property type="match status" value="1"/>
</dbReference>
<name>A0A7S1A757_NOCSC</name>
<feature type="transmembrane region" description="Helical" evidence="1">
    <location>
        <begin position="123"/>
        <end position="143"/>
    </location>
</feature>